<reference evidence="2" key="1">
    <citation type="submission" date="2020-01" db="EMBL/GenBank/DDBJ databases">
        <authorList>
            <consortium name="DOE Joint Genome Institute"/>
            <person name="Haridas S."/>
            <person name="Albert R."/>
            <person name="Binder M."/>
            <person name="Bloem J."/>
            <person name="Labutti K."/>
            <person name="Salamov A."/>
            <person name="Andreopoulos B."/>
            <person name="Baker S.E."/>
            <person name="Barry K."/>
            <person name="Bills G."/>
            <person name="Bluhm B.H."/>
            <person name="Cannon C."/>
            <person name="Castanera R."/>
            <person name="Culley D.E."/>
            <person name="Daum C."/>
            <person name="Ezra D."/>
            <person name="Gonzalez J.B."/>
            <person name="Henrissat B."/>
            <person name="Kuo A."/>
            <person name="Liang C."/>
            <person name="Lipzen A."/>
            <person name="Lutzoni F."/>
            <person name="Magnuson J."/>
            <person name="Mondo S."/>
            <person name="Nolan M."/>
            <person name="Ohm R."/>
            <person name="Pangilinan J."/>
            <person name="Park H.-J."/>
            <person name="Ramirez L."/>
            <person name="Alfaro M."/>
            <person name="Sun H."/>
            <person name="Tritt A."/>
            <person name="Yoshinaga Y."/>
            <person name="Zwiers L.-H."/>
            <person name="Turgeon B.G."/>
            <person name="Goodwin S.B."/>
            <person name="Spatafora J.W."/>
            <person name="Crous P.W."/>
            <person name="Grigoriev I.V."/>
        </authorList>
    </citation>
    <scope>NUCLEOTIDE SEQUENCE</scope>
    <source>
        <strain evidence="2">IPT5</strain>
    </source>
</reference>
<evidence type="ECO:0000256" key="1">
    <source>
        <dbReference type="SAM" id="MobiDB-lite"/>
    </source>
</evidence>
<gene>
    <name evidence="2" type="ORF">T440DRAFT_552354</name>
</gene>
<feature type="compositionally biased region" description="Basic and acidic residues" evidence="1">
    <location>
        <begin position="30"/>
        <end position="39"/>
    </location>
</feature>
<feature type="compositionally biased region" description="Polar residues" evidence="1">
    <location>
        <begin position="15"/>
        <end position="28"/>
    </location>
</feature>
<proteinExistence type="predicted"/>
<sequence>MNKPTAIKPKPLHPLQSQPQTQIKNFRSPSFEKGKAIRKTQDEKARALEKAIATALAAFKAAASPKILEQHVSVNLGGPHGPDEQSLAAIVRQFGGFTNLIQHKLAFDDAWSIYRGGQDITFRALNQKWQSLRPTFDLVKEEATMKVFQTQLANLEQANQALFWDMQKGGE</sequence>
<protein>
    <submittedName>
        <fullName evidence="2">Uncharacterized protein</fullName>
    </submittedName>
</protein>
<dbReference type="OrthoDB" id="10391978at2759"/>
<keyword evidence="3" id="KW-1185">Reference proteome</keyword>
<dbReference type="EMBL" id="MU006294">
    <property type="protein sequence ID" value="KAF2853715.1"/>
    <property type="molecule type" value="Genomic_DNA"/>
</dbReference>
<dbReference type="Proteomes" id="UP000799423">
    <property type="component" value="Unassembled WGS sequence"/>
</dbReference>
<organism evidence="2 3">
    <name type="scientific">Plenodomus tracheiphilus IPT5</name>
    <dbReference type="NCBI Taxonomy" id="1408161"/>
    <lineage>
        <taxon>Eukaryota</taxon>
        <taxon>Fungi</taxon>
        <taxon>Dikarya</taxon>
        <taxon>Ascomycota</taxon>
        <taxon>Pezizomycotina</taxon>
        <taxon>Dothideomycetes</taxon>
        <taxon>Pleosporomycetidae</taxon>
        <taxon>Pleosporales</taxon>
        <taxon>Pleosporineae</taxon>
        <taxon>Leptosphaeriaceae</taxon>
        <taxon>Plenodomus</taxon>
    </lineage>
</organism>
<accession>A0A6A7BGV1</accession>
<feature type="region of interest" description="Disordered" evidence="1">
    <location>
        <begin position="1"/>
        <end position="39"/>
    </location>
</feature>
<evidence type="ECO:0000313" key="2">
    <source>
        <dbReference type="EMBL" id="KAF2853715.1"/>
    </source>
</evidence>
<name>A0A6A7BGV1_9PLEO</name>
<dbReference type="AlphaFoldDB" id="A0A6A7BGV1"/>
<evidence type="ECO:0000313" key="3">
    <source>
        <dbReference type="Proteomes" id="UP000799423"/>
    </source>
</evidence>